<name>A0A0E9V8N0_ANGAN</name>
<accession>A0A0E9V8N0</accession>
<reference evidence="1" key="2">
    <citation type="journal article" date="2015" name="Fish Shellfish Immunol.">
        <title>Early steps in the European eel (Anguilla anguilla)-Vibrio vulnificus interaction in the gills: Role of the RtxA13 toxin.</title>
        <authorList>
            <person name="Callol A."/>
            <person name="Pajuelo D."/>
            <person name="Ebbesson L."/>
            <person name="Teles M."/>
            <person name="MacKenzie S."/>
            <person name="Amaro C."/>
        </authorList>
    </citation>
    <scope>NUCLEOTIDE SEQUENCE</scope>
</reference>
<organism evidence="1">
    <name type="scientific">Anguilla anguilla</name>
    <name type="common">European freshwater eel</name>
    <name type="synonym">Muraena anguilla</name>
    <dbReference type="NCBI Taxonomy" id="7936"/>
    <lineage>
        <taxon>Eukaryota</taxon>
        <taxon>Metazoa</taxon>
        <taxon>Chordata</taxon>
        <taxon>Craniata</taxon>
        <taxon>Vertebrata</taxon>
        <taxon>Euteleostomi</taxon>
        <taxon>Actinopterygii</taxon>
        <taxon>Neopterygii</taxon>
        <taxon>Teleostei</taxon>
        <taxon>Anguilliformes</taxon>
        <taxon>Anguillidae</taxon>
        <taxon>Anguilla</taxon>
    </lineage>
</organism>
<proteinExistence type="predicted"/>
<dbReference type="EMBL" id="GBXM01034108">
    <property type="protein sequence ID" value="JAH74469.1"/>
    <property type="molecule type" value="Transcribed_RNA"/>
</dbReference>
<reference evidence="1" key="1">
    <citation type="submission" date="2014-11" db="EMBL/GenBank/DDBJ databases">
        <authorList>
            <person name="Amaro Gonzalez C."/>
        </authorList>
    </citation>
    <scope>NUCLEOTIDE SEQUENCE</scope>
</reference>
<evidence type="ECO:0000313" key="1">
    <source>
        <dbReference type="EMBL" id="JAH74469.1"/>
    </source>
</evidence>
<sequence>MLTITLKTLQQQTFKIQIDEELTVSHRKLSPSKYAGGRGRGLGKAGALA</sequence>
<protein>
    <submittedName>
        <fullName evidence="1">Uncharacterized protein</fullName>
    </submittedName>
</protein>
<dbReference type="AlphaFoldDB" id="A0A0E9V8N0"/>